<dbReference type="InterPro" id="IPR000719">
    <property type="entry name" value="Prot_kinase_dom"/>
</dbReference>
<accession>A0A409Y8D5</accession>
<name>A0A409Y8D5_9AGAR</name>
<dbReference type="SMART" id="SM00220">
    <property type="entry name" value="S_TKc"/>
    <property type="match status" value="1"/>
</dbReference>
<sequence length="711" mass="80141">MWSNLMHISPSSPSNNPRVHLYDVYDNTLTEIHEAPPRCGSIFKDLLITDDLEPATSKAFEEAEEVHSALESTVQATLIDILRQTVLDSPQISTRKSLPIPRAGLEAVRKYCLFLRFRNGSGYRHVVESLNRMYQAQADSKSASSIYPVFHSMMIQLHMRHVLREIVKFLTYSPSERAASMRKPAPELPTLDLKSEGFQRIMERYLWRLCNAEISLGFATEEQEFIMSDSCFGMLVEGFEDDGDCQDFFFPIHSTLSLYVMGDESDEDMDSASTPPASSGSDADEPPSSHVSIDVGLESAVDVHLRNTMVLQTYPHRLYFVSLRPIALSSSSYDEFRWTAEHQDYSRLRLRARQKFLQETVTKTLTVKANVVMTDLTDGVKVVGEHAVAYGSFSDVWMGEWEDPIERRKRKVALKFLRAVVVKGVREKLLKRLQAEVVAWHRLSHRNVSQLFGVYQSPTSIAMVSQWCENGTMPSYLKRLPKNEESGGIRMKLLVQVASGISYLHTVRPNIIHGDLKGCNILIDGLENAIITDFGLSKVKGEISEDLDLPNGGATSFFAGSTRWMAPELIKALIEDDVDDDSCSSSSGSSDIPLITTSTDVYAYASVCLEVATDQLPYAHRMNDHAVTYDLLRGVKPWVNTKVRFCDPKGSCESLLSGFMGEDNEKKMWVLMKKCWSDVPDERPDMKKVWEFMRGLYSEGRERRAGLHASG</sequence>
<dbReference type="InterPro" id="IPR008271">
    <property type="entry name" value="Ser/Thr_kinase_AS"/>
</dbReference>
<gene>
    <name evidence="3" type="ORF">CVT24_009205</name>
</gene>
<dbReference type="Proteomes" id="UP000284842">
    <property type="component" value="Unassembled WGS sequence"/>
</dbReference>
<comment type="caution">
    <text evidence="3">The sequence shown here is derived from an EMBL/GenBank/DDBJ whole genome shotgun (WGS) entry which is preliminary data.</text>
</comment>
<feature type="compositionally biased region" description="Polar residues" evidence="1">
    <location>
        <begin position="271"/>
        <end position="281"/>
    </location>
</feature>
<dbReference type="InterPro" id="IPR051681">
    <property type="entry name" value="Ser/Thr_Kinases-Pseudokinases"/>
</dbReference>
<evidence type="ECO:0000313" key="3">
    <source>
        <dbReference type="EMBL" id="PPQ99375.1"/>
    </source>
</evidence>
<feature type="region of interest" description="Disordered" evidence="1">
    <location>
        <begin position="265"/>
        <end position="291"/>
    </location>
</feature>
<dbReference type="EMBL" id="NHTK01001360">
    <property type="protein sequence ID" value="PPQ99375.1"/>
    <property type="molecule type" value="Genomic_DNA"/>
</dbReference>
<protein>
    <recommendedName>
        <fullName evidence="2">Protein kinase domain-containing protein</fullName>
    </recommendedName>
</protein>
<dbReference type="Pfam" id="PF07714">
    <property type="entry name" value="PK_Tyr_Ser-Thr"/>
    <property type="match status" value="1"/>
</dbReference>
<dbReference type="InterPro" id="IPR001245">
    <property type="entry name" value="Ser-Thr/Tyr_kinase_cat_dom"/>
</dbReference>
<dbReference type="GO" id="GO:0005524">
    <property type="term" value="F:ATP binding"/>
    <property type="evidence" value="ECO:0007669"/>
    <property type="project" value="InterPro"/>
</dbReference>
<evidence type="ECO:0000313" key="4">
    <source>
        <dbReference type="Proteomes" id="UP000284842"/>
    </source>
</evidence>
<dbReference type="Gene3D" id="1.10.510.10">
    <property type="entry name" value="Transferase(Phosphotransferase) domain 1"/>
    <property type="match status" value="1"/>
</dbReference>
<organism evidence="3 4">
    <name type="scientific">Panaeolus cyanescens</name>
    <dbReference type="NCBI Taxonomy" id="181874"/>
    <lineage>
        <taxon>Eukaryota</taxon>
        <taxon>Fungi</taxon>
        <taxon>Dikarya</taxon>
        <taxon>Basidiomycota</taxon>
        <taxon>Agaricomycotina</taxon>
        <taxon>Agaricomycetes</taxon>
        <taxon>Agaricomycetidae</taxon>
        <taxon>Agaricales</taxon>
        <taxon>Agaricineae</taxon>
        <taxon>Galeropsidaceae</taxon>
        <taxon>Panaeolus</taxon>
    </lineage>
</organism>
<dbReference type="InterPro" id="IPR011009">
    <property type="entry name" value="Kinase-like_dom_sf"/>
</dbReference>
<dbReference type="PROSITE" id="PS50011">
    <property type="entry name" value="PROTEIN_KINASE_DOM"/>
    <property type="match status" value="1"/>
</dbReference>
<proteinExistence type="predicted"/>
<feature type="domain" description="Protein kinase" evidence="2">
    <location>
        <begin position="382"/>
        <end position="693"/>
    </location>
</feature>
<evidence type="ECO:0000259" key="2">
    <source>
        <dbReference type="PROSITE" id="PS50011"/>
    </source>
</evidence>
<reference evidence="3 4" key="1">
    <citation type="journal article" date="2018" name="Evol. Lett.">
        <title>Horizontal gene cluster transfer increased hallucinogenic mushroom diversity.</title>
        <authorList>
            <person name="Reynolds H.T."/>
            <person name="Vijayakumar V."/>
            <person name="Gluck-Thaler E."/>
            <person name="Korotkin H.B."/>
            <person name="Matheny P.B."/>
            <person name="Slot J.C."/>
        </authorList>
    </citation>
    <scope>NUCLEOTIDE SEQUENCE [LARGE SCALE GENOMIC DNA]</scope>
    <source>
        <strain evidence="3 4">2629</strain>
    </source>
</reference>
<dbReference type="InParanoid" id="A0A409Y8D5"/>
<evidence type="ECO:0000256" key="1">
    <source>
        <dbReference type="SAM" id="MobiDB-lite"/>
    </source>
</evidence>
<dbReference type="OrthoDB" id="6718656at2759"/>
<dbReference type="PROSITE" id="PS00108">
    <property type="entry name" value="PROTEIN_KINASE_ST"/>
    <property type="match status" value="1"/>
</dbReference>
<keyword evidence="4" id="KW-1185">Reference proteome</keyword>
<dbReference type="GO" id="GO:0004674">
    <property type="term" value="F:protein serine/threonine kinase activity"/>
    <property type="evidence" value="ECO:0007669"/>
    <property type="project" value="TreeGrafter"/>
</dbReference>
<dbReference type="AlphaFoldDB" id="A0A409Y8D5"/>
<dbReference type="SUPFAM" id="SSF56112">
    <property type="entry name" value="Protein kinase-like (PK-like)"/>
    <property type="match status" value="1"/>
</dbReference>
<dbReference type="PANTHER" id="PTHR44329">
    <property type="entry name" value="SERINE/THREONINE-PROTEIN KINASE TNNI3K-RELATED"/>
    <property type="match status" value="1"/>
</dbReference>
<dbReference type="STRING" id="181874.A0A409Y8D5"/>